<keyword evidence="2" id="KW-1185">Reference proteome</keyword>
<gene>
    <name evidence="1" type="ORF">L9F63_012392</name>
</gene>
<organism evidence="1 2">
    <name type="scientific">Diploptera punctata</name>
    <name type="common">Pacific beetle cockroach</name>
    <dbReference type="NCBI Taxonomy" id="6984"/>
    <lineage>
        <taxon>Eukaryota</taxon>
        <taxon>Metazoa</taxon>
        <taxon>Ecdysozoa</taxon>
        <taxon>Arthropoda</taxon>
        <taxon>Hexapoda</taxon>
        <taxon>Insecta</taxon>
        <taxon>Pterygota</taxon>
        <taxon>Neoptera</taxon>
        <taxon>Polyneoptera</taxon>
        <taxon>Dictyoptera</taxon>
        <taxon>Blattodea</taxon>
        <taxon>Blaberoidea</taxon>
        <taxon>Blaberidae</taxon>
        <taxon>Diplopterinae</taxon>
        <taxon>Diploptera</taxon>
    </lineage>
</organism>
<feature type="non-terminal residue" evidence="1">
    <location>
        <position position="1"/>
    </location>
</feature>
<proteinExistence type="predicted"/>
<dbReference type="EMBL" id="JASPKZ010001980">
    <property type="protein sequence ID" value="KAJ9596559.1"/>
    <property type="molecule type" value="Genomic_DNA"/>
</dbReference>
<reference evidence="1" key="2">
    <citation type="submission" date="2023-05" db="EMBL/GenBank/DDBJ databases">
        <authorList>
            <person name="Fouks B."/>
        </authorList>
    </citation>
    <scope>NUCLEOTIDE SEQUENCE</scope>
    <source>
        <strain evidence="1">Stay&amp;Tobe</strain>
        <tissue evidence="1">Testes</tissue>
    </source>
</reference>
<reference evidence="1" key="1">
    <citation type="journal article" date="2023" name="IScience">
        <title>Live-bearing cockroach genome reveals convergent evolutionary mechanisms linked to viviparity in insects and beyond.</title>
        <authorList>
            <person name="Fouks B."/>
            <person name="Harrison M.C."/>
            <person name="Mikhailova A.A."/>
            <person name="Marchal E."/>
            <person name="English S."/>
            <person name="Carruthers M."/>
            <person name="Jennings E.C."/>
            <person name="Chiamaka E.L."/>
            <person name="Frigard R.A."/>
            <person name="Pippel M."/>
            <person name="Attardo G.M."/>
            <person name="Benoit J.B."/>
            <person name="Bornberg-Bauer E."/>
            <person name="Tobe S.S."/>
        </authorList>
    </citation>
    <scope>NUCLEOTIDE SEQUENCE</scope>
    <source>
        <strain evidence="1">Stay&amp;Tobe</strain>
    </source>
</reference>
<dbReference type="Proteomes" id="UP001233999">
    <property type="component" value="Unassembled WGS sequence"/>
</dbReference>
<accession>A0AAD8ACI4</accession>
<evidence type="ECO:0000313" key="1">
    <source>
        <dbReference type="EMBL" id="KAJ9596559.1"/>
    </source>
</evidence>
<name>A0AAD8ACI4_DIPPU</name>
<feature type="non-terminal residue" evidence="1">
    <location>
        <position position="63"/>
    </location>
</feature>
<comment type="caution">
    <text evidence="1">The sequence shown here is derived from an EMBL/GenBank/DDBJ whole genome shotgun (WGS) entry which is preliminary data.</text>
</comment>
<protein>
    <submittedName>
        <fullName evidence="1">Uncharacterized protein</fullName>
    </submittedName>
</protein>
<dbReference type="AlphaFoldDB" id="A0AAD8ACI4"/>
<sequence>SLGYRSRKDCYGRLLSKRHITKLLLRTPRYAADSTVTEEDSQQSVINPFKLTIFYLLPDFHFV</sequence>
<evidence type="ECO:0000313" key="2">
    <source>
        <dbReference type="Proteomes" id="UP001233999"/>
    </source>
</evidence>